<dbReference type="InterPro" id="IPR036709">
    <property type="entry name" value="Autotransporte_beta_dom_sf"/>
</dbReference>
<evidence type="ECO:0000313" key="3">
    <source>
        <dbReference type="Proteomes" id="UP000273143"/>
    </source>
</evidence>
<dbReference type="InterPro" id="IPR012332">
    <property type="entry name" value="Autotransporter_pectin_lyase_C"/>
</dbReference>
<dbReference type="SUPFAM" id="SSF51126">
    <property type="entry name" value="Pectin lyase-like"/>
    <property type="match status" value="1"/>
</dbReference>
<dbReference type="SUPFAM" id="SSF103515">
    <property type="entry name" value="Autotransporter"/>
    <property type="match status" value="1"/>
</dbReference>
<evidence type="ECO:0000313" key="2">
    <source>
        <dbReference type="EMBL" id="AZS51599.1"/>
    </source>
</evidence>
<sequence>MFSKILIGFLGITPIFSYGMTCTENTTSYTCSSNKNPETVDLNNLDKGYYIPATNNTVTVNLNDSNITLNNYNNSVVNVWAGNNNGTQTLNATGNNIINLSGDKAGKGIIFQSNGNGHYNLHDNLNITIDTPNGTGADAIHLYTTNTWVNFDATGSIKTNGGTGIDITGGGIVDTNINSASLDITTNANNVTNNLHHGISVINYGNAANVKLGNSGYNQIDVDVQSGLGSALAITSGGNNGQATIGSYNNSATGSVKLSGGYGDSSVYNSAGLYFSTNNNANASYTVNIGNNVTIDSGNDTAIKVDTGNQVTINNQGQITGYVTSTGKAQLVLNNEAGSLWNMRNFGADGTTKNTITNEFSGGTFSNAGTIKFADENFDGTATNAIFNVATLNNSGIIDLTGKNSTGANNLVGDTFTINGNYVSDGGSIYLNTLLDDASSNGGQGTSDLIIVNGNVTTSSGATNLYITPTASTANLGQLTTGNGIKVVEVQGTSSSDAFQLGRPVVAGAYEYTLGQGQSDDSWYLSSYYKGNAGGNGIIQYNPAIGAYLANQTAAVQMFQQTLFDRLISSSDGKNNDASKSLFWMRTKMTHGSYDSVHGQLNNRNRSYSLQMGGDLNVWALDNGGYFHLGMMAGYGDAKNTNKSDSTGTKTDGKVKGYTTGVYGTYFANQDTNLGLYVDLWSQMGWYRNEISGEAQQGTKKYNSTVWSNSVELGYGIPLTESGDYQWLATPQAQFTYNHYDADNQHDKNNLSITNNNASGLDTRLGVRFHARGIQKDLIEPFIEVNWLDTTAKNELDFNGKSYKDGFAKDRLEAKIGLQGNINKQWSVSAQMGGQWGNNSFSNYQGQLNVNYKF</sequence>
<dbReference type="Pfam" id="PF18883">
    <property type="entry name" value="AC_1"/>
    <property type="match status" value="1"/>
</dbReference>
<dbReference type="KEGG" id="emo:DM558_12820"/>
<dbReference type="InterPro" id="IPR005546">
    <property type="entry name" value="Autotransporte_beta"/>
</dbReference>
<dbReference type="SMART" id="SM00869">
    <property type="entry name" value="Autotransporter"/>
    <property type="match status" value="1"/>
</dbReference>
<dbReference type="Gene3D" id="2.160.20.20">
    <property type="match status" value="1"/>
</dbReference>
<feature type="domain" description="Autotransporter" evidence="1">
    <location>
        <begin position="576"/>
        <end position="854"/>
    </location>
</feature>
<dbReference type="PANTHER" id="PTHR35037">
    <property type="entry name" value="C-TERMINAL REGION OF AIDA-LIKE PROTEIN"/>
    <property type="match status" value="1"/>
</dbReference>
<evidence type="ECO:0000259" key="1">
    <source>
        <dbReference type="PROSITE" id="PS51208"/>
    </source>
</evidence>
<dbReference type="Gene3D" id="2.40.128.130">
    <property type="entry name" value="Autotransporter beta-domain"/>
    <property type="match status" value="1"/>
</dbReference>
<dbReference type="NCBIfam" id="TIGR01414">
    <property type="entry name" value="autotrans_barl"/>
    <property type="match status" value="1"/>
</dbReference>
<dbReference type="Pfam" id="PF03797">
    <property type="entry name" value="Autotransporter"/>
    <property type="match status" value="1"/>
</dbReference>
<dbReference type="InterPro" id="IPR051551">
    <property type="entry name" value="Autotransporter_adhesion"/>
</dbReference>
<dbReference type="PANTHER" id="PTHR35037:SF3">
    <property type="entry name" value="C-TERMINAL REGION OF AIDA-LIKE PROTEIN"/>
    <property type="match status" value="1"/>
</dbReference>
<accession>A0A3Q9JKF9</accession>
<reference evidence="3" key="1">
    <citation type="submission" date="2018-06" db="EMBL/GenBank/DDBJ databases">
        <title>Complete genome of Pseudomonas insecticola strain QZS01.</title>
        <authorList>
            <person name="Wang J."/>
            <person name="Su Q."/>
        </authorList>
    </citation>
    <scope>NUCLEOTIDE SEQUENCE [LARGE SCALE GENOMIC DNA]</scope>
    <source>
        <strain evidence="3">QZS01</strain>
    </source>
</reference>
<dbReference type="InterPro" id="IPR011050">
    <property type="entry name" value="Pectin_lyase_fold/virulence"/>
</dbReference>
<proteinExistence type="predicted"/>
<dbReference type="RefSeq" id="WP_127164339.1">
    <property type="nucleotide sequence ID" value="NZ_CP029822.1"/>
</dbReference>
<dbReference type="InterPro" id="IPR043990">
    <property type="entry name" value="AC_1"/>
</dbReference>
<organism evidence="2 3">
    <name type="scientific">Entomomonas moraniae</name>
    <dbReference type="NCBI Taxonomy" id="2213226"/>
    <lineage>
        <taxon>Bacteria</taxon>
        <taxon>Pseudomonadati</taxon>
        <taxon>Pseudomonadota</taxon>
        <taxon>Gammaproteobacteria</taxon>
        <taxon>Pseudomonadales</taxon>
        <taxon>Pseudomonadaceae</taxon>
        <taxon>Entomomonas</taxon>
    </lineage>
</organism>
<name>A0A3Q9JKF9_9GAMM</name>
<dbReference type="Proteomes" id="UP000273143">
    <property type="component" value="Chromosome"/>
</dbReference>
<gene>
    <name evidence="2" type="ORF">DM558_12820</name>
</gene>
<dbReference type="EMBL" id="CP029822">
    <property type="protein sequence ID" value="AZS51599.1"/>
    <property type="molecule type" value="Genomic_DNA"/>
</dbReference>
<protein>
    <submittedName>
        <fullName evidence="2">Autotransporter outer membrane beta-barrel domain-containing protein</fullName>
    </submittedName>
</protein>
<dbReference type="PROSITE" id="PS51208">
    <property type="entry name" value="AUTOTRANSPORTER"/>
    <property type="match status" value="1"/>
</dbReference>
<dbReference type="GO" id="GO:0019867">
    <property type="term" value="C:outer membrane"/>
    <property type="evidence" value="ECO:0007669"/>
    <property type="project" value="InterPro"/>
</dbReference>
<dbReference type="InterPro" id="IPR006315">
    <property type="entry name" value="OM_autotransptr_brl_dom"/>
</dbReference>
<dbReference type="CDD" id="cd01344">
    <property type="entry name" value="PL2_Passenger_AT"/>
    <property type="match status" value="1"/>
</dbReference>
<dbReference type="AlphaFoldDB" id="A0A3Q9JKF9"/>
<keyword evidence="3" id="KW-1185">Reference proteome</keyword>